<dbReference type="Proteomes" id="UP000594873">
    <property type="component" value="Chromosome"/>
</dbReference>
<dbReference type="PROSITE" id="PS51257">
    <property type="entry name" value="PROKAR_LIPOPROTEIN"/>
    <property type="match status" value="1"/>
</dbReference>
<proteinExistence type="predicted"/>
<dbReference type="InterPro" id="IPR001283">
    <property type="entry name" value="CRISP-related"/>
</dbReference>
<dbReference type="KEGG" id="sflv:IC614_03565"/>
<dbReference type="PROSITE" id="PS01010">
    <property type="entry name" value="CRISP_2"/>
    <property type="match status" value="1"/>
</dbReference>
<dbReference type="Pfam" id="PF00188">
    <property type="entry name" value="CAP"/>
    <property type="match status" value="1"/>
</dbReference>
<feature type="signal peptide" evidence="1">
    <location>
        <begin position="1"/>
        <end position="22"/>
    </location>
</feature>
<evidence type="ECO:0000313" key="3">
    <source>
        <dbReference type="EMBL" id="QPQ55685.1"/>
    </source>
</evidence>
<dbReference type="EMBL" id="CP065592">
    <property type="protein sequence ID" value="QPQ55685.1"/>
    <property type="molecule type" value="Genomic_DNA"/>
</dbReference>
<dbReference type="InterPro" id="IPR002413">
    <property type="entry name" value="V5_allergen-like"/>
</dbReference>
<evidence type="ECO:0000256" key="1">
    <source>
        <dbReference type="SAM" id="SignalP"/>
    </source>
</evidence>
<dbReference type="AlphaFoldDB" id="A0A7T2GKT1"/>
<evidence type="ECO:0000259" key="2">
    <source>
        <dbReference type="SMART" id="SM00198"/>
    </source>
</evidence>
<dbReference type="PRINTS" id="PR00837">
    <property type="entry name" value="V5TPXLIKE"/>
</dbReference>
<name>A0A7T2GKT1_9SPHN</name>
<keyword evidence="1" id="KW-0732">Signal</keyword>
<gene>
    <name evidence="3" type="ORF">IC614_03565</name>
</gene>
<dbReference type="PRINTS" id="PR00838">
    <property type="entry name" value="V5ALLERGEN"/>
</dbReference>
<feature type="chain" id="PRO_5032418669" description="SCP domain-containing protein" evidence="1">
    <location>
        <begin position="23"/>
        <end position="192"/>
    </location>
</feature>
<organism evidence="3 4">
    <name type="scientific">Allosphingosinicella flava</name>
    <dbReference type="NCBI Taxonomy" id="2771430"/>
    <lineage>
        <taxon>Bacteria</taxon>
        <taxon>Pseudomonadati</taxon>
        <taxon>Pseudomonadota</taxon>
        <taxon>Alphaproteobacteria</taxon>
        <taxon>Sphingomonadales</taxon>
        <taxon>Sphingomonadaceae</taxon>
        <taxon>Allosphingosinicella</taxon>
    </lineage>
</organism>
<dbReference type="RefSeq" id="WP_200972382.1">
    <property type="nucleotide sequence ID" value="NZ_CP065592.1"/>
</dbReference>
<dbReference type="InterPro" id="IPR014044">
    <property type="entry name" value="CAP_dom"/>
</dbReference>
<dbReference type="GO" id="GO:0005576">
    <property type="term" value="C:extracellular region"/>
    <property type="evidence" value="ECO:0007669"/>
    <property type="project" value="InterPro"/>
</dbReference>
<evidence type="ECO:0000313" key="4">
    <source>
        <dbReference type="Proteomes" id="UP000594873"/>
    </source>
</evidence>
<feature type="domain" description="SCP" evidence="2">
    <location>
        <begin position="48"/>
        <end position="188"/>
    </location>
</feature>
<dbReference type="SUPFAM" id="SSF55797">
    <property type="entry name" value="PR-1-like"/>
    <property type="match status" value="1"/>
</dbReference>
<protein>
    <recommendedName>
        <fullName evidence="2">SCP domain-containing protein</fullName>
    </recommendedName>
</protein>
<dbReference type="InterPro" id="IPR018244">
    <property type="entry name" value="Allrgn_V5/Tpx1_CS"/>
</dbReference>
<keyword evidence="4" id="KW-1185">Reference proteome</keyword>
<dbReference type="InterPro" id="IPR035940">
    <property type="entry name" value="CAP_sf"/>
</dbReference>
<reference evidence="3 4" key="1">
    <citation type="submission" date="2020-11" db="EMBL/GenBank/DDBJ databases">
        <title>Genome seq and assembly of Sphingosinicella sp.</title>
        <authorList>
            <person name="Chhetri G."/>
        </authorList>
    </citation>
    <scope>NUCLEOTIDE SEQUENCE [LARGE SCALE GENOMIC DNA]</scope>
    <source>
        <strain evidence="3 4">UDD2</strain>
    </source>
</reference>
<dbReference type="Gene3D" id="3.40.33.10">
    <property type="entry name" value="CAP"/>
    <property type="match status" value="1"/>
</dbReference>
<sequence length="192" mass="21039">MRTRNTVSFLLALAALLGACSAERPPWADGALVTERIPVGGAPQRLDNLSARILVLHNRERQAAGVAPLAWDRALAMSAAAYGPKLARIGQLRHSPGADRPGQGENLWMGTRDAYSVEEMIGGWINEKRIFRPGLFPDDVSRSGNWSDVAHYTQMIWPATTRIGCAVHKAGQWDYLICRYSPPGNVVGRRVP</sequence>
<dbReference type="PANTHER" id="PTHR10334">
    <property type="entry name" value="CYSTEINE-RICH SECRETORY PROTEIN-RELATED"/>
    <property type="match status" value="1"/>
</dbReference>
<dbReference type="SMART" id="SM00198">
    <property type="entry name" value="SCP"/>
    <property type="match status" value="1"/>
</dbReference>
<accession>A0A7T2GKT1</accession>